<organism evidence="2">
    <name type="scientific">Arion vulgaris</name>
    <dbReference type="NCBI Taxonomy" id="1028688"/>
    <lineage>
        <taxon>Eukaryota</taxon>
        <taxon>Metazoa</taxon>
        <taxon>Spiralia</taxon>
        <taxon>Lophotrochozoa</taxon>
        <taxon>Mollusca</taxon>
        <taxon>Gastropoda</taxon>
        <taxon>Heterobranchia</taxon>
        <taxon>Euthyneura</taxon>
        <taxon>Panpulmonata</taxon>
        <taxon>Eupulmonata</taxon>
        <taxon>Stylommatophora</taxon>
        <taxon>Helicina</taxon>
        <taxon>Arionoidea</taxon>
        <taxon>Arionidae</taxon>
        <taxon>Arion</taxon>
    </lineage>
</organism>
<feature type="non-terminal residue" evidence="2">
    <location>
        <position position="1"/>
    </location>
</feature>
<feature type="region of interest" description="Disordered" evidence="1">
    <location>
        <begin position="1"/>
        <end position="36"/>
    </location>
</feature>
<feature type="region of interest" description="Disordered" evidence="1">
    <location>
        <begin position="68"/>
        <end position="96"/>
    </location>
</feature>
<dbReference type="EMBL" id="HACG01003694">
    <property type="protein sequence ID" value="CEK50559.1"/>
    <property type="molecule type" value="Transcribed_RNA"/>
</dbReference>
<feature type="non-terminal residue" evidence="2">
    <location>
        <position position="96"/>
    </location>
</feature>
<gene>
    <name evidence="2" type="primary">ORF11117</name>
</gene>
<reference evidence="2" key="1">
    <citation type="submission" date="2014-12" db="EMBL/GenBank/DDBJ databases">
        <title>Insight into the proteome of Arion vulgaris.</title>
        <authorList>
            <person name="Aradska J."/>
            <person name="Bulat T."/>
            <person name="Smidak R."/>
            <person name="Sarate P."/>
            <person name="Gangsoo J."/>
            <person name="Sialana F."/>
            <person name="Bilban M."/>
            <person name="Lubec G."/>
        </authorList>
    </citation>
    <scope>NUCLEOTIDE SEQUENCE</scope>
    <source>
        <tissue evidence="2">Skin</tissue>
    </source>
</reference>
<feature type="compositionally biased region" description="Polar residues" evidence="1">
    <location>
        <begin position="86"/>
        <end position="96"/>
    </location>
</feature>
<dbReference type="AlphaFoldDB" id="A0A0B6Y359"/>
<evidence type="ECO:0000256" key="1">
    <source>
        <dbReference type="SAM" id="MobiDB-lite"/>
    </source>
</evidence>
<feature type="compositionally biased region" description="Low complexity" evidence="1">
    <location>
        <begin position="22"/>
        <end position="35"/>
    </location>
</feature>
<accession>A0A0B6Y359</accession>
<protein>
    <submittedName>
        <fullName evidence="2">Uncharacterized protein</fullName>
    </submittedName>
</protein>
<sequence length="96" mass="10545">QQKDSAIMSPMLSPEVPSYRHSPSSTGSSNVSPVPFGTSQMGSTEFHLNYVSQADSFTTKVKRKMRKTVSKMSPLSFIDKRDTAGSDDSINSEILR</sequence>
<name>A0A0B6Y359_9EUPU</name>
<evidence type="ECO:0000313" key="2">
    <source>
        <dbReference type="EMBL" id="CEK50559.1"/>
    </source>
</evidence>
<proteinExistence type="predicted"/>